<name>A0AAE0KQ65_9CHLO</name>
<dbReference type="InterPro" id="IPR014912">
    <property type="entry name" value="Sep15_SelM_dom"/>
</dbReference>
<proteinExistence type="inferred from homology"/>
<dbReference type="Proteomes" id="UP001190700">
    <property type="component" value="Unassembled WGS sequence"/>
</dbReference>
<comment type="caution">
    <text evidence="3">The sequence shown here is derived from an EMBL/GenBank/DDBJ whole genome shotgun (WGS) entry which is preliminary data.</text>
</comment>
<evidence type="ECO:0000256" key="1">
    <source>
        <dbReference type="ARBA" id="ARBA00005742"/>
    </source>
</evidence>
<evidence type="ECO:0000259" key="2">
    <source>
        <dbReference type="Pfam" id="PF08806"/>
    </source>
</evidence>
<keyword evidence="4" id="KW-1185">Reference proteome</keyword>
<reference evidence="3 4" key="1">
    <citation type="journal article" date="2015" name="Genome Biol. Evol.">
        <title>Comparative Genomics of a Bacterivorous Green Alga Reveals Evolutionary Causalities and Consequences of Phago-Mixotrophic Mode of Nutrition.</title>
        <authorList>
            <person name="Burns J.A."/>
            <person name="Paasch A."/>
            <person name="Narechania A."/>
            <person name="Kim E."/>
        </authorList>
    </citation>
    <scope>NUCLEOTIDE SEQUENCE [LARGE SCALE GENOMIC DNA]</scope>
    <source>
        <strain evidence="3 4">PLY_AMNH</strain>
    </source>
</reference>
<dbReference type="AlphaFoldDB" id="A0AAE0KQ65"/>
<comment type="similarity">
    <text evidence="1">Belongs to the selenoprotein M/F family.</text>
</comment>
<sequence>MSGRIQSEVEAKKFEDTTVKYIPGRKPELVVFDDNEKETSRDNVERLSYREIEALLISKGFKKKGGSEL</sequence>
<protein>
    <recommendedName>
        <fullName evidence="2">Selenoprotein F/M domain-containing protein</fullName>
    </recommendedName>
</protein>
<dbReference type="Gene3D" id="3.40.30.50">
    <property type="entry name" value="Sep15/SelM thioredoxin-like domain, active-site redox motif"/>
    <property type="match status" value="1"/>
</dbReference>
<dbReference type="InterPro" id="IPR036249">
    <property type="entry name" value="Thioredoxin-like_sf"/>
</dbReference>
<evidence type="ECO:0000313" key="3">
    <source>
        <dbReference type="EMBL" id="KAK3256668.1"/>
    </source>
</evidence>
<evidence type="ECO:0000313" key="4">
    <source>
        <dbReference type="Proteomes" id="UP001190700"/>
    </source>
</evidence>
<dbReference type="SUPFAM" id="SSF52833">
    <property type="entry name" value="Thioredoxin-like"/>
    <property type="match status" value="1"/>
</dbReference>
<feature type="domain" description="Selenoprotein F/M" evidence="2">
    <location>
        <begin position="8"/>
        <end position="61"/>
    </location>
</feature>
<dbReference type="InterPro" id="IPR038219">
    <property type="entry name" value="Sep15/SelM_sf"/>
</dbReference>
<gene>
    <name evidence="3" type="ORF">CYMTET_34203</name>
</gene>
<accession>A0AAE0KQ65</accession>
<dbReference type="EMBL" id="LGRX02021440">
    <property type="protein sequence ID" value="KAK3256668.1"/>
    <property type="molecule type" value="Genomic_DNA"/>
</dbReference>
<organism evidence="3 4">
    <name type="scientific">Cymbomonas tetramitiformis</name>
    <dbReference type="NCBI Taxonomy" id="36881"/>
    <lineage>
        <taxon>Eukaryota</taxon>
        <taxon>Viridiplantae</taxon>
        <taxon>Chlorophyta</taxon>
        <taxon>Pyramimonadophyceae</taxon>
        <taxon>Pyramimonadales</taxon>
        <taxon>Pyramimonadaceae</taxon>
        <taxon>Cymbomonas</taxon>
    </lineage>
</organism>
<dbReference type="Pfam" id="PF08806">
    <property type="entry name" value="Sep15_SelM"/>
    <property type="match status" value="1"/>
</dbReference>